<gene>
    <name evidence="2" type="ORF">VSVS05_03754</name>
</gene>
<sequence length="162" mass="18494">MAKKSVLLVFGLFSASAYACIENNQGVSIGADSTTHDLDRELCSPMLGESVYPVNQITPPLLLVKEKYNQSNYWSDWVLKTESNPVLTQNFADNYFGVGWWSPEDNVLQGDEQTTEEWLMNHGLMFSVGFGDKTIGQPRFRLDYLWHDEDQDNVMMQIEVPF</sequence>
<name>A0A1C7FFK6_9VIBR</name>
<dbReference type="PROSITE" id="PS51257">
    <property type="entry name" value="PROKAR_LIPOPROTEIN"/>
    <property type="match status" value="1"/>
</dbReference>
<dbReference type="GeneID" id="96873961"/>
<dbReference type="STRING" id="45658.VSVS12_04276"/>
<organism evidence="2 3">
    <name type="scientific">Vibrio scophthalmi</name>
    <dbReference type="NCBI Taxonomy" id="45658"/>
    <lineage>
        <taxon>Bacteria</taxon>
        <taxon>Pseudomonadati</taxon>
        <taxon>Pseudomonadota</taxon>
        <taxon>Gammaproteobacteria</taxon>
        <taxon>Vibrionales</taxon>
        <taxon>Vibrionaceae</taxon>
        <taxon>Vibrio</taxon>
    </lineage>
</organism>
<feature type="chain" id="PRO_5008885638" description="Lipoprotein" evidence="1">
    <location>
        <begin position="20"/>
        <end position="162"/>
    </location>
</feature>
<evidence type="ECO:0000313" key="3">
    <source>
        <dbReference type="Proteomes" id="UP000092528"/>
    </source>
</evidence>
<proteinExistence type="predicted"/>
<dbReference type="Proteomes" id="UP000092528">
    <property type="component" value="Chromosome 2"/>
</dbReference>
<keyword evidence="1" id="KW-0732">Signal</keyword>
<evidence type="ECO:0000313" key="2">
    <source>
        <dbReference type="EMBL" id="ANU38790.1"/>
    </source>
</evidence>
<dbReference type="EMBL" id="CP016415">
    <property type="protein sequence ID" value="ANU38790.1"/>
    <property type="molecule type" value="Genomic_DNA"/>
</dbReference>
<dbReference type="AlphaFoldDB" id="A0A1C7FFK6"/>
<reference evidence="2 3" key="1">
    <citation type="submission" date="2016-07" db="EMBL/GenBank/DDBJ databases">
        <title>Genome sequencing of Vibrio scophthalmi strain VS-05, an isolated from Paralichthys olivaceus.</title>
        <authorList>
            <person name="Han H.-J."/>
        </authorList>
    </citation>
    <scope>NUCLEOTIDE SEQUENCE [LARGE SCALE GENOMIC DNA]</scope>
    <source>
        <strain evidence="2 3">VS-05</strain>
    </source>
</reference>
<protein>
    <recommendedName>
        <fullName evidence="4">Lipoprotein</fullName>
    </recommendedName>
</protein>
<keyword evidence="3" id="KW-1185">Reference proteome</keyword>
<dbReference type="RefSeq" id="WP_065546495.1">
    <property type="nucleotide sequence ID" value="NZ_CP016415.1"/>
</dbReference>
<evidence type="ECO:0000256" key="1">
    <source>
        <dbReference type="SAM" id="SignalP"/>
    </source>
</evidence>
<dbReference type="PATRIC" id="fig|45658.7.peg.3717"/>
<accession>A0A1C7FFK6</accession>
<evidence type="ECO:0008006" key="4">
    <source>
        <dbReference type="Google" id="ProtNLM"/>
    </source>
</evidence>
<feature type="signal peptide" evidence="1">
    <location>
        <begin position="1"/>
        <end position="19"/>
    </location>
</feature>